<comment type="caution">
    <text evidence="4">The sequence shown here is derived from an EMBL/GenBank/DDBJ whole genome shotgun (WGS) entry which is preliminary data.</text>
</comment>
<sequence>MSLLPRNYFGDFFDDFMPANRDDNMKCDIYEKDGDYHIEMDVPGFNKDEIKIEAKKDYLTITAEKSNEKDDEDKDKNYIHRERTYGKYQRSFYLHDLDSEKVNAEFNNGVLKITVPKKDEEENKKYIEIK</sequence>
<dbReference type="CDD" id="cd06471">
    <property type="entry name" value="ACD_LpsHSP_like"/>
    <property type="match status" value="1"/>
</dbReference>
<evidence type="ECO:0000313" key="4">
    <source>
        <dbReference type="EMBL" id="HIU40033.1"/>
    </source>
</evidence>
<gene>
    <name evidence="4" type="ORF">IAB68_01860</name>
</gene>
<comment type="similarity">
    <text evidence="1 2">Belongs to the small heat shock protein (HSP20) family.</text>
</comment>
<protein>
    <submittedName>
        <fullName evidence="4">Hsp20/alpha crystallin family protein</fullName>
    </submittedName>
</protein>
<dbReference type="InterPro" id="IPR008978">
    <property type="entry name" value="HSP20-like_chaperone"/>
</dbReference>
<dbReference type="Proteomes" id="UP000824074">
    <property type="component" value="Unassembled WGS sequence"/>
</dbReference>
<evidence type="ECO:0000259" key="3">
    <source>
        <dbReference type="PROSITE" id="PS01031"/>
    </source>
</evidence>
<dbReference type="AlphaFoldDB" id="A0A9D1LGR6"/>
<dbReference type="SUPFAM" id="SSF49764">
    <property type="entry name" value="HSP20-like chaperones"/>
    <property type="match status" value="1"/>
</dbReference>
<proteinExistence type="inferred from homology"/>
<dbReference type="InterPro" id="IPR031107">
    <property type="entry name" value="Small_HSP"/>
</dbReference>
<reference evidence="4" key="1">
    <citation type="submission" date="2020-10" db="EMBL/GenBank/DDBJ databases">
        <authorList>
            <person name="Gilroy R."/>
        </authorList>
    </citation>
    <scope>NUCLEOTIDE SEQUENCE</scope>
    <source>
        <strain evidence="4">CHK193-30670</strain>
    </source>
</reference>
<dbReference type="PROSITE" id="PS01031">
    <property type="entry name" value="SHSP"/>
    <property type="match status" value="1"/>
</dbReference>
<dbReference type="PANTHER" id="PTHR11527">
    <property type="entry name" value="HEAT-SHOCK PROTEIN 20 FAMILY MEMBER"/>
    <property type="match status" value="1"/>
</dbReference>
<dbReference type="Gene3D" id="2.60.40.790">
    <property type="match status" value="1"/>
</dbReference>
<dbReference type="InterPro" id="IPR002068">
    <property type="entry name" value="A-crystallin/Hsp20_dom"/>
</dbReference>
<organism evidence="4 5">
    <name type="scientific">Candidatus Aphodocola excrementigallinarum</name>
    <dbReference type="NCBI Taxonomy" id="2840670"/>
    <lineage>
        <taxon>Bacteria</taxon>
        <taxon>Bacillati</taxon>
        <taxon>Bacillota</taxon>
        <taxon>Bacilli</taxon>
        <taxon>Candidatus Aphodocola</taxon>
    </lineage>
</organism>
<accession>A0A9D1LGR6</accession>
<name>A0A9D1LGR6_9FIRM</name>
<reference evidence="4" key="2">
    <citation type="journal article" date="2021" name="PeerJ">
        <title>Extensive microbial diversity within the chicken gut microbiome revealed by metagenomics and culture.</title>
        <authorList>
            <person name="Gilroy R."/>
            <person name="Ravi A."/>
            <person name="Getino M."/>
            <person name="Pursley I."/>
            <person name="Horton D.L."/>
            <person name="Alikhan N.F."/>
            <person name="Baker D."/>
            <person name="Gharbi K."/>
            <person name="Hall N."/>
            <person name="Watson M."/>
            <person name="Adriaenssens E.M."/>
            <person name="Foster-Nyarko E."/>
            <person name="Jarju S."/>
            <person name="Secka A."/>
            <person name="Antonio M."/>
            <person name="Oren A."/>
            <person name="Chaudhuri R.R."/>
            <person name="La Ragione R."/>
            <person name="Hildebrand F."/>
            <person name="Pallen M.J."/>
        </authorList>
    </citation>
    <scope>NUCLEOTIDE SEQUENCE</scope>
    <source>
        <strain evidence="4">CHK193-30670</strain>
    </source>
</reference>
<evidence type="ECO:0000313" key="5">
    <source>
        <dbReference type="Proteomes" id="UP000824074"/>
    </source>
</evidence>
<dbReference type="Pfam" id="PF00011">
    <property type="entry name" value="HSP20"/>
    <property type="match status" value="1"/>
</dbReference>
<evidence type="ECO:0000256" key="2">
    <source>
        <dbReference type="RuleBase" id="RU003616"/>
    </source>
</evidence>
<dbReference type="EMBL" id="DVMT01000017">
    <property type="protein sequence ID" value="HIU40033.1"/>
    <property type="molecule type" value="Genomic_DNA"/>
</dbReference>
<feature type="domain" description="SHSP" evidence="3">
    <location>
        <begin position="18"/>
        <end position="130"/>
    </location>
</feature>
<evidence type="ECO:0000256" key="1">
    <source>
        <dbReference type="PROSITE-ProRule" id="PRU00285"/>
    </source>
</evidence>